<evidence type="ECO:0000313" key="2">
    <source>
        <dbReference type="EMBL" id="NOV00852.1"/>
    </source>
</evidence>
<dbReference type="InterPro" id="IPR053158">
    <property type="entry name" value="CapK_Type1_Caps_Biosynth"/>
</dbReference>
<keyword evidence="3" id="KW-1185">Reference proteome</keyword>
<dbReference type="InterPro" id="IPR042099">
    <property type="entry name" value="ANL_N_sf"/>
</dbReference>
<evidence type="ECO:0000259" key="1">
    <source>
        <dbReference type="Pfam" id="PF04443"/>
    </source>
</evidence>
<dbReference type="PANTHER" id="PTHR36932:SF1">
    <property type="entry name" value="CAPSULAR POLYSACCHARIDE BIOSYNTHESIS PROTEIN"/>
    <property type="match status" value="1"/>
</dbReference>
<gene>
    <name evidence="2" type="ORF">GC097_12585</name>
</gene>
<protein>
    <submittedName>
        <fullName evidence="2">LuxE family acyl-protein synthetase</fullName>
    </submittedName>
</protein>
<evidence type="ECO:0000313" key="3">
    <source>
        <dbReference type="Proteomes" id="UP000618579"/>
    </source>
</evidence>
<dbReference type="Gene3D" id="3.40.50.12780">
    <property type="entry name" value="N-terminal domain of ligase-like"/>
    <property type="match status" value="1"/>
</dbReference>
<organism evidence="2 3">
    <name type="scientific">Paenibacillus planticolens</name>
    <dbReference type="NCBI Taxonomy" id="2654976"/>
    <lineage>
        <taxon>Bacteria</taxon>
        <taxon>Bacillati</taxon>
        <taxon>Bacillota</taxon>
        <taxon>Bacilli</taxon>
        <taxon>Bacillales</taxon>
        <taxon>Paenibacillaceae</taxon>
        <taxon>Paenibacillus</taxon>
    </lineage>
</organism>
<comment type="caution">
    <text evidence="2">The sequence shown here is derived from an EMBL/GenBank/DDBJ whole genome shotgun (WGS) entry which is preliminary data.</text>
</comment>
<dbReference type="EMBL" id="WHNZ01000022">
    <property type="protein sequence ID" value="NOV00852.1"/>
    <property type="molecule type" value="Genomic_DNA"/>
</dbReference>
<dbReference type="Pfam" id="PF04443">
    <property type="entry name" value="LuxE"/>
    <property type="match status" value="1"/>
</dbReference>
<sequence length="393" mass="44985">MMSSYRELFEKSIMMGIDPVGSVIASIRSIYQLPIESHNEMKLELIKHNFQYHYTHNALYRKICEEKGMTLSDIQRIEDVAQIPAIGIGKFKDVNAQLLLTKPIHDVEHELRSTGTSGIPSISRRDEQTLTRSVLSMFSMFREMFRFFGGAAIYLAPSAEEMPEMGLVKLINMFSGLLDSSRFFISGHAFDPEAVLQQLNDWQHVHTRHIIGPPFLVERLSRYINEHQRHIQLDRQSQIITLGGWKSYTGREINRLEFYEQTAQTFGIQQGQVRDMFGLVETNFMAIECEHHAKHVPPWVHFSIRGLDKADQEVAQGEPGRLVVYDPTSLSYPGFILTDDLVYMDKNPCPCGRNGQVVNYMYRIKGAEIGCCAINLEKFMSDKEARITQCPIG</sequence>
<dbReference type="InterPro" id="IPR007534">
    <property type="entry name" value="LuxE"/>
</dbReference>
<dbReference type="Proteomes" id="UP000618579">
    <property type="component" value="Unassembled WGS sequence"/>
</dbReference>
<dbReference type="PANTHER" id="PTHR36932">
    <property type="entry name" value="CAPSULAR POLYSACCHARIDE BIOSYNTHESIS PROTEIN"/>
    <property type="match status" value="1"/>
</dbReference>
<accession>A0ABX1ZL91</accession>
<reference evidence="2 3" key="1">
    <citation type="submission" date="2019-10" db="EMBL/GenBank/DDBJ databases">
        <title>Description of Paenibacillus pedi sp. nov.</title>
        <authorList>
            <person name="Carlier A."/>
            <person name="Qi S."/>
        </authorList>
    </citation>
    <scope>NUCLEOTIDE SEQUENCE [LARGE SCALE GENOMIC DNA]</scope>
    <source>
        <strain evidence="2 3">LMG 31457</strain>
    </source>
</reference>
<dbReference type="SUPFAM" id="SSF56801">
    <property type="entry name" value="Acetyl-CoA synthetase-like"/>
    <property type="match status" value="1"/>
</dbReference>
<name>A0ABX1ZL91_9BACL</name>
<proteinExistence type="predicted"/>
<feature type="domain" description="Acyl-protein synthetase LuxE" evidence="1">
    <location>
        <begin position="35"/>
        <end position="378"/>
    </location>
</feature>